<evidence type="ECO:0000259" key="1">
    <source>
        <dbReference type="SMART" id="SM00421"/>
    </source>
</evidence>
<name>A0A9Q3UIT2_VIBPH</name>
<protein>
    <submittedName>
        <fullName evidence="2">HTH domain-containing protein</fullName>
    </submittedName>
</protein>
<dbReference type="SUPFAM" id="SSF46894">
    <property type="entry name" value="C-terminal effector domain of the bipartite response regulators"/>
    <property type="match status" value="1"/>
</dbReference>
<dbReference type="InterPro" id="IPR016032">
    <property type="entry name" value="Sig_transdc_resp-reg_C-effctor"/>
</dbReference>
<dbReference type="GO" id="GO:0003677">
    <property type="term" value="F:DNA binding"/>
    <property type="evidence" value="ECO:0007669"/>
    <property type="project" value="InterPro"/>
</dbReference>
<accession>A0A9Q3UIT2</accession>
<gene>
    <name evidence="2" type="ORF">IB292_21180</name>
</gene>
<dbReference type="GO" id="GO:0006355">
    <property type="term" value="P:regulation of DNA-templated transcription"/>
    <property type="evidence" value="ECO:0007669"/>
    <property type="project" value="InterPro"/>
</dbReference>
<dbReference type="Pfam" id="PF00196">
    <property type="entry name" value="GerE"/>
    <property type="match status" value="1"/>
</dbReference>
<dbReference type="Gene3D" id="1.10.10.10">
    <property type="entry name" value="Winged helix-like DNA-binding domain superfamily/Winged helix DNA-binding domain"/>
    <property type="match status" value="1"/>
</dbReference>
<organism evidence="2 3">
    <name type="scientific">Vibrio parahaemolyticus</name>
    <dbReference type="NCBI Taxonomy" id="670"/>
    <lineage>
        <taxon>Bacteria</taxon>
        <taxon>Pseudomonadati</taxon>
        <taxon>Pseudomonadota</taxon>
        <taxon>Gammaproteobacteria</taxon>
        <taxon>Vibrionales</taxon>
        <taxon>Vibrionaceae</taxon>
        <taxon>Vibrio</taxon>
    </lineage>
</organism>
<dbReference type="SMART" id="SM00421">
    <property type="entry name" value="HTH_LUXR"/>
    <property type="match status" value="1"/>
</dbReference>
<sequence>MSNLFLSENRSQYLKSLFPELTDKQFNCLFYYSLGFPSEKIAKIVGCSNKTIRNQIQILKEKLSLHTSSDLRIIFLIRVITPREDHA</sequence>
<dbReference type="InterPro" id="IPR036388">
    <property type="entry name" value="WH-like_DNA-bd_sf"/>
</dbReference>
<dbReference type="RefSeq" id="WP_228085884.1">
    <property type="nucleotide sequence ID" value="NZ_JACVHL010000027.1"/>
</dbReference>
<evidence type="ECO:0000313" key="2">
    <source>
        <dbReference type="EMBL" id="MCC3807535.1"/>
    </source>
</evidence>
<reference evidence="2" key="1">
    <citation type="submission" date="2020-09" db="EMBL/GenBank/DDBJ databases">
        <title>Genome sequence of Vibrio parahaemolyticus isolates.</title>
        <authorList>
            <person name="Hammerl J.A."/>
            <person name="Strauch E."/>
        </authorList>
    </citation>
    <scope>NUCLEOTIDE SEQUENCE</scope>
    <source>
        <strain evidence="2">17-VB00146</strain>
    </source>
</reference>
<dbReference type="EMBL" id="JACVHL010000027">
    <property type="protein sequence ID" value="MCC3807535.1"/>
    <property type="molecule type" value="Genomic_DNA"/>
</dbReference>
<comment type="caution">
    <text evidence="2">The sequence shown here is derived from an EMBL/GenBank/DDBJ whole genome shotgun (WGS) entry which is preliminary data.</text>
</comment>
<dbReference type="AlphaFoldDB" id="A0A9Q3UIT2"/>
<dbReference type="InterPro" id="IPR000792">
    <property type="entry name" value="Tscrpt_reg_LuxR_C"/>
</dbReference>
<feature type="domain" description="HTH luxR-type" evidence="1">
    <location>
        <begin position="18"/>
        <end position="75"/>
    </location>
</feature>
<dbReference type="Proteomes" id="UP000726777">
    <property type="component" value="Unassembled WGS sequence"/>
</dbReference>
<evidence type="ECO:0000313" key="3">
    <source>
        <dbReference type="Proteomes" id="UP000726777"/>
    </source>
</evidence>
<proteinExistence type="predicted"/>